<feature type="region of interest" description="Disordered" evidence="1">
    <location>
        <begin position="16"/>
        <end position="37"/>
    </location>
</feature>
<feature type="non-terminal residue" evidence="2">
    <location>
        <position position="1"/>
    </location>
</feature>
<dbReference type="EMBL" id="UINC01085738">
    <property type="protein sequence ID" value="SVC33569.1"/>
    <property type="molecule type" value="Genomic_DNA"/>
</dbReference>
<evidence type="ECO:0000256" key="1">
    <source>
        <dbReference type="SAM" id="MobiDB-lite"/>
    </source>
</evidence>
<organism evidence="2">
    <name type="scientific">marine metagenome</name>
    <dbReference type="NCBI Taxonomy" id="408172"/>
    <lineage>
        <taxon>unclassified sequences</taxon>
        <taxon>metagenomes</taxon>
        <taxon>ecological metagenomes</taxon>
    </lineage>
</organism>
<sequence length="148" mass="16587">VVEWVGLSFPTLWANDTKHSQSNPSVPDRTDSNRESRETALLTKEMFLRTSSLLLLSTRNHSKKWSPSSSRPRGLFRSLASCDEVAGSSTIIQGVLTVATEPKHVSAQVVEWVGLSNFSMKPRNPSMPRGYKSRMKKRNEISITISRL</sequence>
<feature type="compositionally biased region" description="Basic and acidic residues" evidence="1">
    <location>
        <begin position="28"/>
        <end position="37"/>
    </location>
</feature>
<protein>
    <submittedName>
        <fullName evidence="2">Uncharacterized protein</fullName>
    </submittedName>
</protein>
<dbReference type="AlphaFoldDB" id="A0A382LAA2"/>
<name>A0A382LAA2_9ZZZZ</name>
<proteinExistence type="predicted"/>
<evidence type="ECO:0000313" key="2">
    <source>
        <dbReference type="EMBL" id="SVC33569.1"/>
    </source>
</evidence>
<reference evidence="2" key="1">
    <citation type="submission" date="2018-05" db="EMBL/GenBank/DDBJ databases">
        <authorList>
            <person name="Lanie J.A."/>
            <person name="Ng W.-L."/>
            <person name="Kazmierczak K.M."/>
            <person name="Andrzejewski T.M."/>
            <person name="Davidsen T.M."/>
            <person name="Wayne K.J."/>
            <person name="Tettelin H."/>
            <person name="Glass J.I."/>
            <person name="Rusch D."/>
            <person name="Podicherti R."/>
            <person name="Tsui H.-C.T."/>
            <person name="Winkler M.E."/>
        </authorList>
    </citation>
    <scope>NUCLEOTIDE SEQUENCE</scope>
</reference>
<gene>
    <name evidence="2" type="ORF">METZ01_LOCUS286423</name>
</gene>
<accession>A0A382LAA2</accession>